<dbReference type="AlphaFoldDB" id="A0A2W5FNG4"/>
<dbReference type="InterPro" id="IPR000045">
    <property type="entry name" value="Prepilin_IV_endopep_pep"/>
</dbReference>
<dbReference type="PANTHER" id="PTHR36506:SF1">
    <property type="entry name" value="PREFLAGELLIN PEPTIDASE"/>
    <property type="match status" value="1"/>
</dbReference>
<keyword evidence="4 6" id="KW-1133">Transmembrane helix</keyword>
<evidence type="ECO:0000313" key="9">
    <source>
        <dbReference type="Proteomes" id="UP000249739"/>
    </source>
</evidence>
<dbReference type="EMBL" id="QFOT01000045">
    <property type="protein sequence ID" value="PZP55914.1"/>
    <property type="molecule type" value="Genomic_DNA"/>
</dbReference>
<comment type="subcellular location">
    <subcellularLocation>
        <location evidence="1">Cell membrane</location>
        <topology evidence="1">Multi-pass membrane protein</topology>
    </subcellularLocation>
</comment>
<evidence type="ECO:0000259" key="7">
    <source>
        <dbReference type="Pfam" id="PF01478"/>
    </source>
</evidence>
<keyword evidence="2" id="KW-1003">Cell membrane</keyword>
<reference evidence="8 9" key="1">
    <citation type="submission" date="2017-08" db="EMBL/GenBank/DDBJ databases">
        <title>Infants hospitalized years apart are colonized by the same room-sourced microbial strains.</title>
        <authorList>
            <person name="Brooks B."/>
            <person name="Olm M.R."/>
            <person name="Firek B.A."/>
            <person name="Baker R."/>
            <person name="Thomas B.C."/>
            <person name="Morowitz M.J."/>
            <person name="Banfield J.F."/>
        </authorList>
    </citation>
    <scope>NUCLEOTIDE SEQUENCE [LARGE SCALE GENOMIC DNA]</scope>
    <source>
        <strain evidence="8">S2_006_000_R2_64</strain>
    </source>
</reference>
<feature type="transmembrane region" description="Helical" evidence="6">
    <location>
        <begin position="66"/>
        <end position="86"/>
    </location>
</feature>
<evidence type="ECO:0000256" key="1">
    <source>
        <dbReference type="ARBA" id="ARBA00004651"/>
    </source>
</evidence>
<evidence type="ECO:0000256" key="6">
    <source>
        <dbReference type="SAM" id="Phobius"/>
    </source>
</evidence>
<dbReference type="GO" id="GO:0004190">
    <property type="term" value="F:aspartic-type endopeptidase activity"/>
    <property type="evidence" value="ECO:0007669"/>
    <property type="project" value="InterPro"/>
</dbReference>
<gene>
    <name evidence="8" type="ORF">DI586_05330</name>
</gene>
<feature type="transmembrane region" description="Helical" evidence="6">
    <location>
        <begin position="156"/>
        <end position="178"/>
    </location>
</feature>
<evidence type="ECO:0000256" key="2">
    <source>
        <dbReference type="ARBA" id="ARBA00022475"/>
    </source>
</evidence>
<sequence>MIGFIFFFFGIIAAIGMSGLAAWTDFKGYRIPNIISVIIAASFVTAFGITFLTGQNEIIFFSWQSHLGSFFLVLIITMAMFAFKALGAGDSKMASAIALWLGWGGLVPFLFYMALTGGVLALVSIILKKYKPFKLPLPGILRGSWLENAQIGVNKVPYGIAIAVGALIAFVFNGYFSFEKWSEMMNL</sequence>
<dbReference type="InterPro" id="IPR052218">
    <property type="entry name" value="Preflagellin_Peptidase"/>
</dbReference>
<accession>A0A2W5FNG4</accession>
<dbReference type="Gene3D" id="1.20.120.1220">
    <property type="match status" value="1"/>
</dbReference>
<evidence type="ECO:0000256" key="3">
    <source>
        <dbReference type="ARBA" id="ARBA00022692"/>
    </source>
</evidence>
<name>A0A2W5FNG4_9BACT</name>
<feature type="transmembrane region" description="Helical" evidence="6">
    <location>
        <begin position="6"/>
        <end position="23"/>
    </location>
</feature>
<dbReference type="Proteomes" id="UP000249739">
    <property type="component" value="Unassembled WGS sequence"/>
</dbReference>
<dbReference type="PANTHER" id="PTHR36506">
    <property type="entry name" value="PREFLAGELLIN PEPTIDASE"/>
    <property type="match status" value="1"/>
</dbReference>
<organism evidence="8 9">
    <name type="scientific">Micavibrio aeruginosavorus</name>
    <dbReference type="NCBI Taxonomy" id="349221"/>
    <lineage>
        <taxon>Bacteria</taxon>
        <taxon>Pseudomonadati</taxon>
        <taxon>Bdellovibrionota</taxon>
        <taxon>Bdellovibrionia</taxon>
        <taxon>Bdellovibrionales</taxon>
        <taxon>Pseudobdellovibrionaceae</taxon>
        <taxon>Micavibrio</taxon>
    </lineage>
</organism>
<feature type="transmembrane region" description="Helical" evidence="6">
    <location>
        <begin position="98"/>
        <end position="127"/>
    </location>
</feature>
<dbReference type="GO" id="GO:0005886">
    <property type="term" value="C:plasma membrane"/>
    <property type="evidence" value="ECO:0007669"/>
    <property type="project" value="UniProtKB-SubCell"/>
</dbReference>
<protein>
    <recommendedName>
        <fullName evidence="7">Prepilin type IV endopeptidase peptidase domain-containing protein</fullName>
    </recommendedName>
</protein>
<evidence type="ECO:0000256" key="4">
    <source>
        <dbReference type="ARBA" id="ARBA00022989"/>
    </source>
</evidence>
<evidence type="ECO:0000256" key="5">
    <source>
        <dbReference type="ARBA" id="ARBA00023136"/>
    </source>
</evidence>
<dbReference type="Pfam" id="PF01478">
    <property type="entry name" value="Peptidase_A24"/>
    <property type="match status" value="1"/>
</dbReference>
<comment type="caution">
    <text evidence="8">The sequence shown here is derived from an EMBL/GenBank/DDBJ whole genome shotgun (WGS) entry which is preliminary data.</text>
</comment>
<proteinExistence type="predicted"/>
<keyword evidence="3 6" id="KW-0812">Transmembrane</keyword>
<feature type="transmembrane region" description="Helical" evidence="6">
    <location>
        <begin position="35"/>
        <end position="54"/>
    </location>
</feature>
<keyword evidence="5 6" id="KW-0472">Membrane</keyword>
<feature type="domain" description="Prepilin type IV endopeptidase peptidase" evidence="7">
    <location>
        <begin position="14"/>
        <end position="122"/>
    </location>
</feature>
<evidence type="ECO:0000313" key="8">
    <source>
        <dbReference type="EMBL" id="PZP55914.1"/>
    </source>
</evidence>